<dbReference type="PANTHER" id="PTHR11560">
    <property type="entry name" value="39S RIBOSOMAL PROTEIN L10, MITOCHONDRIAL"/>
    <property type="match status" value="1"/>
</dbReference>
<keyword evidence="4" id="KW-1185">Reference proteome</keyword>
<name>A0AAW0B6Q9_9AGAR</name>
<evidence type="ECO:0000256" key="2">
    <source>
        <dbReference type="SAM" id="MobiDB-lite"/>
    </source>
</evidence>
<evidence type="ECO:0000313" key="3">
    <source>
        <dbReference type="EMBL" id="KAK7021824.1"/>
    </source>
</evidence>
<gene>
    <name evidence="3" type="ORF">VNI00_017268</name>
</gene>
<comment type="similarity">
    <text evidence="1">Belongs to the universal ribosomal protein uL10 family.</text>
</comment>
<dbReference type="AlphaFoldDB" id="A0AAW0B6Q9"/>
<feature type="region of interest" description="Disordered" evidence="2">
    <location>
        <begin position="92"/>
        <end position="122"/>
    </location>
</feature>
<dbReference type="InterPro" id="IPR043141">
    <property type="entry name" value="Ribosomal_uL10-like_sf"/>
</dbReference>
<comment type="caution">
    <text evidence="3">The sequence shown here is derived from an EMBL/GenBank/DDBJ whole genome shotgun (WGS) entry which is preliminary data.</text>
</comment>
<sequence>MKHRATYPQHHEKCYEVHAKEASLDSLNPVTAADFPSLTIDRTSLSGAALRVCAGENLQVFVAMVNNIPRIYAFHQFLPHLSAILRAMDRSAPPRLPMTPKQNAKEAAKKADPDQPSRRMKRSCPVLVPDMKDMGTLIEGKVFLPQGVKDVAELPTLDTLRAQIVDLLSAPGARIAGVLSQAAGGQLARTLEGLKMALEEEQKGSSSPPP</sequence>
<evidence type="ECO:0000313" key="4">
    <source>
        <dbReference type="Proteomes" id="UP001383192"/>
    </source>
</evidence>
<dbReference type="EMBL" id="JAYKXP010000162">
    <property type="protein sequence ID" value="KAK7021824.1"/>
    <property type="molecule type" value="Genomic_DNA"/>
</dbReference>
<protein>
    <submittedName>
        <fullName evidence="3">Uncharacterized protein</fullName>
    </submittedName>
</protein>
<feature type="compositionally biased region" description="Basic and acidic residues" evidence="2">
    <location>
        <begin position="103"/>
        <end position="117"/>
    </location>
</feature>
<dbReference type="InterPro" id="IPR047865">
    <property type="entry name" value="Ribosomal_uL10_bac_type"/>
</dbReference>
<evidence type="ECO:0000256" key="1">
    <source>
        <dbReference type="ARBA" id="ARBA00008889"/>
    </source>
</evidence>
<accession>A0AAW0B6Q9</accession>
<proteinExistence type="inferred from homology"/>
<dbReference type="SUPFAM" id="SSF160369">
    <property type="entry name" value="Ribosomal protein L10-like"/>
    <property type="match status" value="1"/>
</dbReference>
<organism evidence="3 4">
    <name type="scientific">Paramarasmius palmivorus</name>
    <dbReference type="NCBI Taxonomy" id="297713"/>
    <lineage>
        <taxon>Eukaryota</taxon>
        <taxon>Fungi</taxon>
        <taxon>Dikarya</taxon>
        <taxon>Basidiomycota</taxon>
        <taxon>Agaricomycotina</taxon>
        <taxon>Agaricomycetes</taxon>
        <taxon>Agaricomycetidae</taxon>
        <taxon>Agaricales</taxon>
        <taxon>Marasmiineae</taxon>
        <taxon>Marasmiaceae</taxon>
        <taxon>Paramarasmius</taxon>
    </lineage>
</organism>
<dbReference type="Proteomes" id="UP001383192">
    <property type="component" value="Unassembled WGS sequence"/>
</dbReference>
<reference evidence="3 4" key="1">
    <citation type="submission" date="2024-01" db="EMBL/GenBank/DDBJ databases">
        <title>A draft genome for a cacao thread blight-causing isolate of Paramarasmius palmivorus.</title>
        <authorList>
            <person name="Baruah I.K."/>
            <person name="Bukari Y."/>
            <person name="Amoako-Attah I."/>
            <person name="Meinhardt L.W."/>
            <person name="Bailey B.A."/>
            <person name="Cohen S.P."/>
        </authorList>
    </citation>
    <scope>NUCLEOTIDE SEQUENCE [LARGE SCALE GENOMIC DNA]</scope>
    <source>
        <strain evidence="3 4">GH-12</strain>
    </source>
</reference>